<keyword evidence="3" id="KW-0805">Transcription regulation</keyword>
<keyword evidence="4 9" id="KW-0238">DNA-binding</keyword>
<evidence type="ECO:0000256" key="2">
    <source>
        <dbReference type="ARBA" id="ARBA00022473"/>
    </source>
</evidence>
<evidence type="ECO:0000256" key="9">
    <source>
        <dbReference type="PROSITE-ProRule" id="PRU00108"/>
    </source>
</evidence>
<name>A0A3P8FI55_9TREM</name>
<dbReference type="PROSITE" id="PS50071">
    <property type="entry name" value="HOMEOBOX_2"/>
    <property type="match status" value="1"/>
</dbReference>
<evidence type="ECO:0000313" key="13">
    <source>
        <dbReference type="Proteomes" id="UP000272942"/>
    </source>
</evidence>
<reference evidence="12 13" key="1">
    <citation type="submission" date="2018-11" db="EMBL/GenBank/DDBJ databases">
        <authorList>
            <consortium name="Pathogen Informatics"/>
        </authorList>
    </citation>
    <scope>NUCLEOTIDE SEQUENCE [LARGE SCALE GENOMIC DNA]</scope>
    <source>
        <strain evidence="12 13">Egypt</strain>
    </source>
</reference>
<accession>A0A3P8FI55</accession>
<dbReference type="InterPro" id="IPR051300">
    <property type="entry name" value="HMX_Homeobox_TF"/>
</dbReference>
<dbReference type="AlphaFoldDB" id="A0A3P8FI55"/>
<evidence type="ECO:0000256" key="3">
    <source>
        <dbReference type="ARBA" id="ARBA00023015"/>
    </source>
</evidence>
<evidence type="ECO:0000256" key="10">
    <source>
        <dbReference type="RuleBase" id="RU000682"/>
    </source>
</evidence>
<comment type="similarity">
    <text evidence="8">Belongs to the HMX homeobox family.</text>
</comment>
<keyword evidence="5 9" id="KW-0371">Homeobox</keyword>
<protein>
    <recommendedName>
        <fullName evidence="11">Homeobox domain-containing protein</fullName>
    </recommendedName>
</protein>
<dbReference type="SMART" id="SM00389">
    <property type="entry name" value="HOX"/>
    <property type="match status" value="1"/>
</dbReference>
<dbReference type="PANTHER" id="PTHR46110:SF3">
    <property type="entry name" value="HOMEOBOX PROTEIN HMX"/>
    <property type="match status" value="1"/>
</dbReference>
<feature type="domain" description="Homeobox" evidence="11">
    <location>
        <begin position="24"/>
        <end position="84"/>
    </location>
</feature>
<dbReference type="SUPFAM" id="SSF46689">
    <property type="entry name" value="Homeodomain-like"/>
    <property type="match status" value="1"/>
</dbReference>
<gene>
    <name evidence="12" type="ORF">ECPE_LOCUS5579</name>
</gene>
<keyword evidence="6" id="KW-0804">Transcription</keyword>
<dbReference type="InterPro" id="IPR001356">
    <property type="entry name" value="HD"/>
</dbReference>
<dbReference type="OrthoDB" id="6159439at2759"/>
<dbReference type="EMBL" id="UZAN01042444">
    <property type="protein sequence ID" value="VDP75947.1"/>
    <property type="molecule type" value="Genomic_DNA"/>
</dbReference>
<evidence type="ECO:0000256" key="1">
    <source>
        <dbReference type="ARBA" id="ARBA00004123"/>
    </source>
</evidence>
<organism evidence="12 13">
    <name type="scientific">Echinostoma caproni</name>
    <dbReference type="NCBI Taxonomy" id="27848"/>
    <lineage>
        <taxon>Eukaryota</taxon>
        <taxon>Metazoa</taxon>
        <taxon>Spiralia</taxon>
        <taxon>Lophotrochozoa</taxon>
        <taxon>Platyhelminthes</taxon>
        <taxon>Trematoda</taxon>
        <taxon>Digenea</taxon>
        <taxon>Plagiorchiida</taxon>
        <taxon>Echinostomata</taxon>
        <taxon>Echinostomatoidea</taxon>
        <taxon>Echinostomatidae</taxon>
        <taxon>Echinostoma</taxon>
    </lineage>
</organism>
<evidence type="ECO:0000259" key="11">
    <source>
        <dbReference type="PROSITE" id="PS50071"/>
    </source>
</evidence>
<keyword evidence="7 9" id="KW-0539">Nucleus</keyword>
<dbReference type="GO" id="GO:0000981">
    <property type="term" value="F:DNA-binding transcription factor activity, RNA polymerase II-specific"/>
    <property type="evidence" value="ECO:0007669"/>
    <property type="project" value="InterPro"/>
</dbReference>
<dbReference type="PRINTS" id="PR00024">
    <property type="entry name" value="HOMEOBOX"/>
</dbReference>
<dbReference type="PROSITE" id="PS00027">
    <property type="entry name" value="HOMEOBOX_1"/>
    <property type="match status" value="1"/>
</dbReference>
<dbReference type="InterPro" id="IPR009057">
    <property type="entry name" value="Homeodomain-like_sf"/>
</dbReference>
<keyword evidence="2" id="KW-0217">Developmental protein</keyword>
<dbReference type="Pfam" id="PF00046">
    <property type="entry name" value="Homeodomain"/>
    <property type="match status" value="1"/>
</dbReference>
<evidence type="ECO:0000256" key="5">
    <source>
        <dbReference type="ARBA" id="ARBA00023155"/>
    </source>
</evidence>
<evidence type="ECO:0000256" key="6">
    <source>
        <dbReference type="ARBA" id="ARBA00023163"/>
    </source>
</evidence>
<evidence type="ECO:0000256" key="7">
    <source>
        <dbReference type="ARBA" id="ARBA00023242"/>
    </source>
</evidence>
<dbReference type="Proteomes" id="UP000272942">
    <property type="component" value="Unassembled WGS sequence"/>
</dbReference>
<dbReference type="InterPro" id="IPR020479">
    <property type="entry name" value="HD_metazoa"/>
</dbReference>
<dbReference type="Gene3D" id="1.10.10.60">
    <property type="entry name" value="Homeodomain-like"/>
    <property type="match status" value="1"/>
</dbReference>
<dbReference type="PANTHER" id="PTHR46110">
    <property type="entry name" value="HOMEOBOX PROTEIN HMX"/>
    <property type="match status" value="1"/>
</dbReference>
<dbReference type="GO" id="GO:0005634">
    <property type="term" value="C:nucleus"/>
    <property type="evidence" value="ECO:0007669"/>
    <property type="project" value="UniProtKB-SubCell"/>
</dbReference>
<dbReference type="FunFam" id="1.10.10.60:FF:000053">
    <property type="entry name" value="H6 family homeobox 2"/>
    <property type="match status" value="1"/>
</dbReference>
<feature type="DNA-binding region" description="Homeobox" evidence="9">
    <location>
        <begin position="26"/>
        <end position="85"/>
    </location>
</feature>
<evidence type="ECO:0000256" key="4">
    <source>
        <dbReference type="ARBA" id="ARBA00023125"/>
    </source>
</evidence>
<proteinExistence type="inferred from homology"/>
<comment type="subcellular location">
    <subcellularLocation>
        <location evidence="1 9 10">Nucleus</location>
    </subcellularLocation>
</comment>
<dbReference type="CDD" id="cd00086">
    <property type="entry name" value="homeodomain"/>
    <property type="match status" value="1"/>
</dbReference>
<evidence type="ECO:0000256" key="8">
    <source>
        <dbReference type="ARBA" id="ARBA00038165"/>
    </source>
</evidence>
<keyword evidence="13" id="KW-1185">Reference proteome</keyword>
<dbReference type="GO" id="GO:0000977">
    <property type="term" value="F:RNA polymerase II transcription regulatory region sequence-specific DNA binding"/>
    <property type="evidence" value="ECO:0007669"/>
    <property type="project" value="TreeGrafter"/>
</dbReference>
<evidence type="ECO:0000313" key="12">
    <source>
        <dbReference type="EMBL" id="VDP75947.1"/>
    </source>
</evidence>
<sequence>MEMTHGYTFKSNTMHGSGAVQLIRRKKKTRTVFSRNQVHQLETTFNLKRYLSSSERVVLAKALHLTETQVKIWFQNRRNKWKRQVITDFDSSPSGVLSGSTNSTILCPRSGNLLNLPNTQSTGPGLSGLDCDLGFIWSGTNDI</sequence>
<dbReference type="InterPro" id="IPR017970">
    <property type="entry name" value="Homeobox_CS"/>
</dbReference>